<evidence type="ECO:0000256" key="1">
    <source>
        <dbReference type="SAM" id="MobiDB-lite"/>
    </source>
</evidence>
<feature type="compositionally biased region" description="Low complexity" evidence="1">
    <location>
        <begin position="375"/>
        <end position="400"/>
    </location>
</feature>
<feature type="compositionally biased region" description="Low complexity" evidence="1">
    <location>
        <begin position="418"/>
        <end position="427"/>
    </location>
</feature>
<evidence type="ECO:0000313" key="2">
    <source>
        <dbReference type="EMBL" id="KAK3201763.1"/>
    </source>
</evidence>
<feature type="compositionally biased region" description="Low complexity" evidence="1">
    <location>
        <begin position="457"/>
        <end position="484"/>
    </location>
</feature>
<dbReference type="PANTHER" id="PTHR38697">
    <property type="entry name" value="NUCLEAR PORE COMPLEX PROTEIN SIMILAR TO S. CEREVISIAE NUP2 (EUROFUNG)"/>
    <property type="match status" value="1"/>
</dbReference>
<feature type="region of interest" description="Disordered" evidence="1">
    <location>
        <begin position="287"/>
        <end position="318"/>
    </location>
</feature>
<evidence type="ECO:0000313" key="3">
    <source>
        <dbReference type="Proteomes" id="UP001280581"/>
    </source>
</evidence>
<feature type="region of interest" description="Disordered" evidence="1">
    <location>
        <begin position="703"/>
        <end position="855"/>
    </location>
</feature>
<feature type="compositionally biased region" description="Polar residues" evidence="1">
    <location>
        <begin position="820"/>
        <end position="832"/>
    </location>
</feature>
<feature type="compositionally biased region" description="Polar residues" evidence="1">
    <location>
        <begin position="933"/>
        <end position="955"/>
    </location>
</feature>
<feature type="compositionally biased region" description="Polar residues" evidence="1">
    <location>
        <begin position="152"/>
        <end position="164"/>
    </location>
</feature>
<gene>
    <name evidence="2" type="ORF">GRF29_164g588322</name>
</gene>
<keyword evidence="3" id="KW-1185">Reference proteome</keyword>
<feature type="compositionally biased region" description="Basic and acidic residues" evidence="1">
    <location>
        <begin position="1059"/>
        <end position="1076"/>
    </location>
</feature>
<feature type="region of interest" description="Disordered" evidence="1">
    <location>
        <begin position="27"/>
        <end position="257"/>
    </location>
</feature>
<dbReference type="EMBL" id="WVTA01000015">
    <property type="protein sequence ID" value="KAK3201763.1"/>
    <property type="molecule type" value="Genomic_DNA"/>
</dbReference>
<feature type="region of interest" description="Disordered" evidence="1">
    <location>
        <begin position="349"/>
        <end position="439"/>
    </location>
</feature>
<dbReference type="Proteomes" id="UP001280581">
    <property type="component" value="Unassembled WGS sequence"/>
</dbReference>
<feature type="compositionally biased region" description="Basic and acidic residues" evidence="1">
    <location>
        <begin position="528"/>
        <end position="537"/>
    </location>
</feature>
<feature type="compositionally biased region" description="Low complexity" evidence="1">
    <location>
        <begin position="309"/>
        <end position="318"/>
    </location>
</feature>
<feature type="compositionally biased region" description="Low complexity" evidence="1">
    <location>
        <begin position="834"/>
        <end position="847"/>
    </location>
</feature>
<feature type="region of interest" description="Disordered" evidence="1">
    <location>
        <begin position="918"/>
        <end position="1082"/>
    </location>
</feature>
<feature type="compositionally biased region" description="Low complexity" evidence="1">
    <location>
        <begin position="170"/>
        <end position="182"/>
    </location>
</feature>
<feature type="compositionally biased region" description="Polar residues" evidence="1">
    <location>
        <begin position="509"/>
        <end position="519"/>
    </location>
</feature>
<feature type="compositionally biased region" description="Low complexity" evidence="1">
    <location>
        <begin position="609"/>
        <end position="630"/>
    </location>
</feature>
<reference evidence="2 3" key="1">
    <citation type="submission" date="2021-02" db="EMBL/GenBank/DDBJ databases">
        <title>Genome assembly of Pseudopithomyces chartarum.</title>
        <authorList>
            <person name="Jauregui R."/>
            <person name="Singh J."/>
            <person name="Voisey C."/>
        </authorList>
    </citation>
    <scope>NUCLEOTIDE SEQUENCE [LARGE SCALE GENOMIC DNA]</scope>
    <source>
        <strain evidence="2 3">AGR01</strain>
    </source>
</reference>
<feature type="compositionally biased region" description="Polar residues" evidence="1">
    <location>
        <begin position="405"/>
        <end position="414"/>
    </location>
</feature>
<feature type="compositionally biased region" description="Polar residues" evidence="1">
    <location>
        <begin position="361"/>
        <end position="370"/>
    </location>
</feature>
<feature type="region of interest" description="Disordered" evidence="1">
    <location>
        <begin position="457"/>
        <end position="630"/>
    </location>
</feature>
<feature type="compositionally biased region" description="Basic and acidic residues" evidence="1">
    <location>
        <begin position="37"/>
        <end position="55"/>
    </location>
</feature>
<feature type="compositionally biased region" description="Polar residues" evidence="1">
    <location>
        <begin position="194"/>
        <end position="226"/>
    </location>
</feature>
<feature type="compositionally biased region" description="Low complexity" evidence="1">
    <location>
        <begin position="83"/>
        <end position="147"/>
    </location>
</feature>
<feature type="compositionally biased region" description="Low complexity" evidence="1">
    <location>
        <begin position="745"/>
        <end position="763"/>
    </location>
</feature>
<sequence length="1358" mass="138995">MSPTLCFAPHPRHSTLDDISVNAAMSKRASAYKHGQPGREFEEERPEEPMDEPKRATAAQLAARKIKTLKGPRRPAGVSSGLSAFNPNPPSANAFNFGPDPNASNPFAQSAPAPQSSSGGFSFGQQQQQDASSGGAFGFGNNSTSSFPPAQASPNPFANSTTASFPPAASGFGSNNNNTNGSMSPFSAKPDLNFGNTSTAFGASTPSSGFTFGAPQSQPPTFGASQNNAPNTPAPAPFTFGATPNKESSTPAGGVFGNIGSNASTSASSGGLFNTASTPQTNAFAFGQNNNAASSSTPASNLFGNLNNSSTTSSTPFQFGASTAAPAAQESASTPKALFGGISASVQEASASETPKPLFGSITNGTSQAPATPFGSNTATTGSTSSLFGTSTSTPFTFGAPSGGADSSSVSTQAKADATPAPAAAPATPAPATPAFKFGNTATPAASTNLFAGLSATTQATQPPSTSTPAPTSFGGFGQSSQSQLPNAAPAFGSGLFASQTPKAAPTATPISKSLQSVPATAPAKKRGIFDNDKSEIESTSAEASKNEQATEAAAPAIDTPGQAEKPAQNPFAAFSQPATKAPSSGLFQASKPAASTAAPEPTAPEPTAPAFTPAPISAPAPIKDTPVPSVPRVTVPPNWTASTADSTNVLELVQELTALNEAYRTKLTQLPATADWSSLSKFHSQKSVELKKKIDDLKKKAAAAKGVTGEESVLSTKRKNDELAQSESSFKKARGGEPPSTPNSKTSALPSTTPKTAPPAKSFNLFAASTSTQETTPALNLFASTSTQPTASAAAKPSSFTAEQKTTESAGTGGFKPNFGSSAAPASTGFTPSFKPSSEASSSSGSGFFGQFGGKTKADLRKERLKKAINEEWDSDEDDEDFIPKSEFIARWNREEDERQAKLDAAASSANLNFKFDPSATAKKDTPAFTFTPASSNVPSASQSVASGTSTPGFLNSRVGSPAPSTEGARSVFDTPFGAQTPSDNLFGHLSAASSQREDDSDDEADGEAAAKSSAGGESKQRKSIETGDAGSESSETLEESMRRKKPAAKTPSLANRMTRDNSEAAPDTADKDDTLSMFSGPNAKLFNINGSQTPAPKKAFQFDFDGAAKSAPPKQNAFAPKTDTFAGDQTFKFGSPIKFGASTGASTPFAFTPAASTTATPAETSATPAKPAGNPFAFLNTATSAATSAVSSRAATPATDAEASGTDAAAINEDEAQNFVAEDKSLLSEAERSEFDVLFEHPEANVTKLVKKEGEAPKWASFANGRLWVLKSREDESVIVRLRMKTGAVKLNNRIVPSIKSSVAGKNKSQVRTVAPFVKDDGSTGFEDLIVAFKAGTGPEKQALASKFSEVYNDNV</sequence>
<feature type="compositionally biased region" description="Polar residues" evidence="1">
    <location>
        <begin position="768"/>
        <end position="779"/>
    </location>
</feature>
<feature type="compositionally biased region" description="Basic residues" evidence="1">
    <location>
        <begin position="64"/>
        <end position="73"/>
    </location>
</feature>
<feature type="compositionally biased region" description="Low complexity" evidence="1">
    <location>
        <begin position="227"/>
        <end position="245"/>
    </location>
</feature>
<dbReference type="InterPro" id="IPR053074">
    <property type="entry name" value="NPC_Nucleoporin"/>
</dbReference>
<proteinExistence type="predicted"/>
<accession>A0AAN6LRG6</accession>
<organism evidence="2 3">
    <name type="scientific">Pseudopithomyces chartarum</name>
    <dbReference type="NCBI Taxonomy" id="1892770"/>
    <lineage>
        <taxon>Eukaryota</taxon>
        <taxon>Fungi</taxon>
        <taxon>Dikarya</taxon>
        <taxon>Ascomycota</taxon>
        <taxon>Pezizomycotina</taxon>
        <taxon>Dothideomycetes</taxon>
        <taxon>Pleosporomycetidae</taxon>
        <taxon>Pleosporales</taxon>
        <taxon>Massarineae</taxon>
        <taxon>Didymosphaeriaceae</taxon>
        <taxon>Pseudopithomyces</taxon>
    </lineage>
</organism>
<dbReference type="PANTHER" id="PTHR38697:SF1">
    <property type="entry name" value="NUCLEAR PORE COMPLEX PROTEIN SIMILAR TO S. CEREVISIAE NUP2 (EUROFUNG)"/>
    <property type="match status" value="1"/>
</dbReference>
<evidence type="ECO:0008006" key="4">
    <source>
        <dbReference type="Google" id="ProtNLM"/>
    </source>
</evidence>
<feature type="compositionally biased region" description="Polar residues" evidence="1">
    <location>
        <begin position="538"/>
        <end position="550"/>
    </location>
</feature>
<name>A0AAN6LRG6_9PLEO</name>
<feature type="compositionally biased region" description="Low complexity" evidence="1">
    <location>
        <begin position="287"/>
        <end position="301"/>
    </location>
</feature>
<feature type="compositionally biased region" description="Low complexity" evidence="1">
    <location>
        <begin position="1009"/>
        <end position="1019"/>
    </location>
</feature>
<feature type="compositionally biased region" description="Polar residues" evidence="1">
    <location>
        <begin position="577"/>
        <end position="588"/>
    </location>
</feature>
<protein>
    <recommendedName>
        <fullName evidence="4">RanBD1 domain-containing protein</fullName>
    </recommendedName>
</protein>
<feature type="compositionally biased region" description="Low complexity" evidence="1">
    <location>
        <begin position="783"/>
        <end position="803"/>
    </location>
</feature>
<comment type="caution">
    <text evidence="2">The sequence shown here is derived from an EMBL/GenBank/DDBJ whole genome shotgun (WGS) entry which is preliminary data.</text>
</comment>